<keyword evidence="7" id="KW-1185">Reference proteome</keyword>
<evidence type="ECO:0000259" key="5">
    <source>
        <dbReference type="Pfam" id="PF13847"/>
    </source>
</evidence>
<dbReference type="InterPro" id="IPR029063">
    <property type="entry name" value="SAM-dependent_MTases_sf"/>
</dbReference>
<evidence type="ECO:0000256" key="4">
    <source>
        <dbReference type="PROSITE-ProRule" id="PRU01024"/>
    </source>
</evidence>
<feature type="binding site" evidence="4">
    <location>
        <position position="357"/>
    </location>
    <ligand>
        <name>S-adenosyl-L-methionine</name>
        <dbReference type="ChEBI" id="CHEBI:59789"/>
    </ligand>
</feature>
<comment type="caution">
    <text evidence="4">Lacks conserved residue(s) required for the propagation of feature annotation.</text>
</comment>
<dbReference type="PANTHER" id="PTHR11061">
    <property type="entry name" value="RNA M5U METHYLTRANSFERASE"/>
    <property type="match status" value="1"/>
</dbReference>
<evidence type="ECO:0000313" key="7">
    <source>
        <dbReference type="Proteomes" id="UP000315995"/>
    </source>
</evidence>
<accession>A0A5B8Y9D0</accession>
<accession>A0A4Y6PXW4</accession>
<dbReference type="Proteomes" id="UP000315995">
    <property type="component" value="Chromosome"/>
</dbReference>
<dbReference type="InterPro" id="IPR012340">
    <property type="entry name" value="NA-bd_OB-fold"/>
</dbReference>
<dbReference type="CDD" id="cd02440">
    <property type="entry name" value="AdoMet_MTases"/>
    <property type="match status" value="1"/>
</dbReference>
<dbReference type="InterPro" id="IPR010280">
    <property type="entry name" value="U5_MeTrfase_fam"/>
</dbReference>
<keyword evidence="1 4" id="KW-0489">Methyltransferase</keyword>
<dbReference type="Pfam" id="PF13847">
    <property type="entry name" value="Methyltransf_31"/>
    <property type="match status" value="1"/>
</dbReference>
<dbReference type="Gene3D" id="2.40.50.140">
    <property type="entry name" value="Nucleic acid-binding proteins"/>
    <property type="match status" value="1"/>
</dbReference>
<sequence length="475" mass="52023">MDERTLEQIIAQGTVDVVIDDYGFTGEGYVRLADGWLSVHGTLPGEKVRVRVDVGEEHGRRIFGILEQVLDASPERRDPLCARDAVCRGCQLRHVTVNEELGYHVRTVREVIEKFAGVPEDEQPHCEIITPQPIARGDAFRIRSALTYRRTDDTCELGLNTPVQEALVPMFDCPALTTPVRRLVATVREAFMELDELPWDEAMALRARDEGAEIAPAIRTVSVASPVIGRGFVDVRLSEIAGEDVLERAITEGPVAALVARLEEMLPDEVGLAVSVGERRAHLSGPERLLLPIAGLKIEVGYEDWFPATIAPSDALYDALLELLDLREDDAFLDVGTGIGTIAILAAKRVERVVGVDINRSSVSTAELNAVANEATNAEFVVGGWENALRKLTLDGQRFTAASINPMREPLGKRALTYLKALGVRRLVYLGPSPASAAKDIGELRQMGWKLDHLAAANIHPATYHTMLVARLTLD</sequence>
<dbReference type="SUPFAM" id="SSF50249">
    <property type="entry name" value="Nucleic acid-binding proteins"/>
    <property type="match status" value="1"/>
</dbReference>
<organism evidence="6 7">
    <name type="scientific">Persicimonas caeni</name>
    <dbReference type="NCBI Taxonomy" id="2292766"/>
    <lineage>
        <taxon>Bacteria</taxon>
        <taxon>Deltaproteobacteria</taxon>
        <taxon>Bradymonadales</taxon>
        <taxon>Bradymonadaceae</taxon>
        <taxon>Persicimonas</taxon>
    </lineage>
</organism>
<dbReference type="InterPro" id="IPR025714">
    <property type="entry name" value="Methyltranfer_dom"/>
</dbReference>
<dbReference type="GO" id="GO:0070041">
    <property type="term" value="F:rRNA (uridine-C5-)-methyltransferase activity"/>
    <property type="evidence" value="ECO:0007669"/>
    <property type="project" value="TreeGrafter"/>
</dbReference>
<reference evidence="6 7" key="1">
    <citation type="submission" date="2019-06" db="EMBL/GenBank/DDBJ databases">
        <title>Persicimonas caeni gen. nov., sp. nov., a predatory bacterium isolated from solar saltern.</title>
        <authorList>
            <person name="Wang S."/>
        </authorList>
    </citation>
    <scope>NUCLEOTIDE SEQUENCE [LARGE SCALE GENOMIC DNA]</scope>
    <source>
        <strain evidence="6 7">YN101</strain>
    </source>
</reference>
<feature type="binding site" evidence="4">
    <location>
        <position position="405"/>
    </location>
    <ligand>
        <name>S-adenosyl-L-methionine</name>
        <dbReference type="ChEBI" id="CHEBI:59789"/>
    </ligand>
</feature>
<keyword evidence="2 4" id="KW-0808">Transferase</keyword>
<evidence type="ECO:0000256" key="2">
    <source>
        <dbReference type="ARBA" id="ARBA00022679"/>
    </source>
</evidence>
<dbReference type="Gene3D" id="3.40.50.150">
    <property type="entry name" value="Vaccinia Virus protein VP39"/>
    <property type="match status" value="1"/>
</dbReference>
<dbReference type="GO" id="GO:0070475">
    <property type="term" value="P:rRNA base methylation"/>
    <property type="evidence" value="ECO:0007669"/>
    <property type="project" value="TreeGrafter"/>
</dbReference>
<keyword evidence="3 4" id="KW-0949">S-adenosyl-L-methionine</keyword>
<proteinExistence type="inferred from homology"/>
<comment type="similarity">
    <text evidence="4">Belongs to the class I-like SAM-binding methyltransferase superfamily. RNA M5U methyltransferase family.</text>
</comment>
<dbReference type="PANTHER" id="PTHR11061:SF30">
    <property type="entry name" value="TRNA (URACIL(54)-C(5))-METHYLTRANSFERASE"/>
    <property type="match status" value="1"/>
</dbReference>
<dbReference type="AlphaFoldDB" id="A0A4Y6PXW4"/>
<gene>
    <name evidence="6" type="ORF">FIV42_21250</name>
</gene>
<evidence type="ECO:0000313" key="6">
    <source>
        <dbReference type="EMBL" id="QDG53178.1"/>
    </source>
</evidence>
<name>A0A4Y6PXW4_PERCE</name>
<evidence type="ECO:0000256" key="3">
    <source>
        <dbReference type="ARBA" id="ARBA00022691"/>
    </source>
</evidence>
<dbReference type="OrthoDB" id="21342at2"/>
<feature type="domain" description="Methyltransferase" evidence="5">
    <location>
        <begin position="328"/>
        <end position="399"/>
    </location>
</feature>
<dbReference type="RefSeq" id="WP_141199639.1">
    <property type="nucleotide sequence ID" value="NZ_CP041186.1"/>
</dbReference>
<dbReference type="SUPFAM" id="SSF53335">
    <property type="entry name" value="S-adenosyl-L-methionine-dependent methyltransferases"/>
    <property type="match status" value="1"/>
</dbReference>
<protein>
    <submittedName>
        <fullName evidence="6">Class I SAM-dependent RNA methyltransferase</fullName>
    </submittedName>
</protein>
<dbReference type="EMBL" id="CP041186">
    <property type="protein sequence ID" value="QDG53178.1"/>
    <property type="molecule type" value="Genomic_DNA"/>
</dbReference>
<dbReference type="PROSITE" id="PS51687">
    <property type="entry name" value="SAM_MT_RNA_M5U"/>
    <property type="match status" value="1"/>
</dbReference>
<evidence type="ECO:0000256" key="1">
    <source>
        <dbReference type="ARBA" id="ARBA00022603"/>
    </source>
</evidence>